<evidence type="ECO:0000259" key="7">
    <source>
        <dbReference type="SMART" id="SM00849"/>
    </source>
</evidence>
<dbReference type="InterPro" id="IPR036866">
    <property type="entry name" value="RibonucZ/Hydroxyglut_hydro"/>
</dbReference>
<feature type="transmembrane region" description="Helical" evidence="6">
    <location>
        <begin position="259"/>
        <end position="275"/>
    </location>
</feature>
<comment type="subcellular location">
    <subcellularLocation>
        <location evidence="1">Cell membrane</location>
        <topology evidence="1">Multi-pass membrane protein</topology>
    </subcellularLocation>
</comment>
<name>A0ABS2RGZ7_9ACTN</name>
<dbReference type="SMART" id="SM00849">
    <property type="entry name" value="Lactamase_B"/>
    <property type="match status" value="1"/>
</dbReference>
<evidence type="ECO:0000256" key="5">
    <source>
        <dbReference type="ARBA" id="ARBA00023136"/>
    </source>
</evidence>
<keyword evidence="2" id="KW-1003">Cell membrane</keyword>
<dbReference type="SUPFAM" id="SSF56281">
    <property type="entry name" value="Metallo-hydrolase/oxidoreductase"/>
    <property type="match status" value="1"/>
</dbReference>
<keyword evidence="3 6" id="KW-0812">Transmembrane</keyword>
<dbReference type="PANTHER" id="PTHR30619">
    <property type="entry name" value="DNA INTERNALIZATION/COMPETENCE PROTEIN COMEC/REC2"/>
    <property type="match status" value="1"/>
</dbReference>
<keyword evidence="4 6" id="KW-1133">Transmembrane helix</keyword>
<comment type="caution">
    <text evidence="8">The sequence shown here is derived from an EMBL/GenBank/DDBJ whole genome shotgun (WGS) entry which is preliminary data.</text>
</comment>
<dbReference type="RefSeq" id="WP_204916449.1">
    <property type="nucleotide sequence ID" value="NZ_BAAAQP010000011.1"/>
</dbReference>
<evidence type="ECO:0000256" key="3">
    <source>
        <dbReference type="ARBA" id="ARBA00022692"/>
    </source>
</evidence>
<keyword evidence="9" id="KW-1185">Reference proteome</keyword>
<evidence type="ECO:0000256" key="4">
    <source>
        <dbReference type="ARBA" id="ARBA00022989"/>
    </source>
</evidence>
<dbReference type="InterPro" id="IPR035681">
    <property type="entry name" value="ComA-like_MBL"/>
</dbReference>
<gene>
    <name evidence="8" type="ORF">JOE57_000738</name>
</gene>
<feature type="transmembrane region" description="Helical" evidence="6">
    <location>
        <begin position="412"/>
        <end position="433"/>
    </location>
</feature>
<organism evidence="8 9">
    <name type="scientific">Microlunatus panaciterrae</name>
    <dbReference type="NCBI Taxonomy" id="400768"/>
    <lineage>
        <taxon>Bacteria</taxon>
        <taxon>Bacillati</taxon>
        <taxon>Actinomycetota</taxon>
        <taxon>Actinomycetes</taxon>
        <taxon>Propionibacteriales</taxon>
        <taxon>Propionibacteriaceae</taxon>
        <taxon>Microlunatus</taxon>
    </lineage>
</organism>
<protein>
    <submittedName>
        <fullName evidence="8">Competence protein ComEC</fullName>
    </submittedName>
</protein>
<feature type="transmembrane region" description="Helical" evidence="6">
    <location>
        <begin position="477"/>
        <end position="495"/>
    </location>
</feature>
<evidence type="ECO:0000256" key="1">
    <source>
        <dbReference type="ARBA" id="ARBA00004651"/>
    </source>
</evidence>
<proteinExistence type="predicted"/>
<dbReference type="InterPro" id="IPR052159">
    <property type="entry name" value="Competence_DNA_uptake"/>
</dbReference>
<feature type="transmembrane region" description="Helical" evidence="6">
    <location>
        <begin position="354"/>
        <end position="377"/>
    </location>
</feature>
<feature type="transmembrane region" description="Helical" evidence="6">
    <location>
        <begin position="282"/>
        <end position="300"/>
    </location>
</feature>
<reference evidence="8 9" key="1">
    <citation type="submission" date="2021-01" db="EMBL/GenBank/DDBJ databases">
        <title>Sequencing the genomes of 1000 actinobacteria strains.</title>
        <authorList>
            <person name="Klenk H.-P."/>
        </authorList>
    </citation>
    <scope>NUCLEOTIDE SEQUENCE [LARGE SCALE GENOMIC DNA]</scope>
    <source>
        <strain evidence="8 9">DSM 18662</strain>
    </source>
</reference>
<feature type="domain" description="Metallo-beta-lactamase" evidence="7">
    <location>
        <begin position="513"/>
        <end position="705"/>
    </location>
</feature>
<dbReference type="InterPro" id="IPR001279">
    <property type="entry name" value="Metallo-B-lactamas"/>
</dbReference>
<evidence type="ECO:0000256" key="2">
    <source>
        <dbReference type="ARBA" id="ARBA00022475"/>
    </source>
</evidence>
<evidence type="ECO:0000313" key="9">
    <source>
        <dbReference type="Proteomes" id="UP000704762"/>
    </source>
</evidence>
<feature type="transmembrane region" description="Helical" evidence="6">
    <location>
        <begin position="445"/>
        <end position="465"/>
    </location>
</feature>
<evidence type="ECO:0000313" key="8">
    <source>
        <dbReference type="EMBL" id="MBM7797817.1"/>
    </source>
</evidence>
<evidence type="ECO:0000256" key="6">
    <source>
        <dbReference type="SAM" id="Phobius"/>
    </source>
</evidence>
<feature type="transmembrane region" description="Helical" evidence="6">
    <location>
        <begin position="383"/>
        <end position="405"/>
    </location>
</feature>
<dbReference type="Proteomes" id="UP000704762">
    <property type="component" value="Unassembled WGS sequence"/>
</dbReference>
<dbReference type="NCBIfam" id="TIGR00360">
    <property type="entry name" value="ComEC_N-term"/>
    <property type="match status" value="1"/>
</dbReference>
<sequence>MALATWAATWLGTSGWSSAAPLVGLASLLVVIIACLRRSSRLTALAVLLATGLAVGMLQTYRVSGSLVRQLATAGAVVSAEVAISGDPHRQAGAAGQPDFLMVRAVLVEIKARGETWRVRSPVLLMVAGTEVDDWARIPVGSRLQIKGRLRPPNAGDDLAAVVRIRGPSVVVAAPGRGLRWVEHVREGLRRSVAERSPEQRALVPALVLGDTSGISTTMRTEFQDTGLTHLMAVSGANLTLLLAFLMLLARWLGVRGRWLRFVGLSGVFVFVALCRTEPSVLRAAAMGLVALAALGSGGAQKGLRSLAAAMVVLLLLDPWLSRSIGFALSVLASGGIVWWAGRWAAMLQRWLPRIIAEAVAVPLAAHLATLPLVAAISGRVSVVGLLANAVAGPFVGPATVLGFAAAGLSLLSGWAAAIAGFGAAWSAQGILWTARLGARLPGAAWSWPVSPASLLLLAVAALGLAWTMPRLLGRPWAASLLALVMTLGFLRAPVQPGWPPPDWLMVSCDVGQGDGLVVNAGRRQGLVIDTGPDPAPMDRCLDQLGIESVPLLILSHYHADHVGGLTSVVRQRRVGEIWVSPLASPVAEARTVARLAHADRVPVRVPGVGESASLGSLHWQVIGPVGPPAAAAALAGEEESSVENDSSLVVMLVAHGVRILLTGDAEPAAQQALLRSGADLSADVLKLPHHGSARQDARFIAATHARVAIASAGLNNDYGHPAPRTVRLAESLGMTVLRTDLQGSVAIVRGSTGMTAVVQRQLTAAGR</sequence>
<dbReference type="Pfam" id="PF00753">
    <property type="entry name" value="Lactamase_B"/>
    <property type="match status" value="1"/>
</dbReference>
<dbReference type="Gene3D" id="3.60.15.10">
    <property type="entry name" value="Ribonuclease Z/Hydroxyacylglutathione hydrolase-like"/>
    <property type="match status" value="1"/>
</dbReference>
<feature type="transmembrane region" description="Helical" evidence="6">
    <location>
        <begin position="228"/>
        <end position="253"/>
    </location>
</feature>
<dbReference type="PANTHER" id="PTHR30619:SF1">
    <property type="entry name" value="RECOMBINATION PROTEIN 2"/>
    <property type="match status" value="1"/>
</dbReference>
<accession>A0ABS2RGZ7</accession>
<dbReference type="Pfam" id="PF03772">
    <property type="entry name" value="Competence"/>
    <property type="match status" value="1"/>
</dbReference>
<dbReference type="CDD" id="cd07731">
    <property type="entry name" value="ComA-like_MBL-fold"/>
    <property type="match status" value="1"/>
</dbReference>
<keyword evidence="5 6" id="KW-0472">Membrane</keyword>
<dbReference type="InterPro" id="IPR004477">
    <property type="entry name" value="ComEC_N"/>
</dbReference>
<feature type="transmembrane region" description="Helical" evidence="6">
    <location>
        <begin position="320"/>
        <end position="342"/>
    </location>
</feature>
<dbReference type="EMBL" id="JAFBCF010000001">
    <property type="protein sequence ID" value="MBM7797817.1"/>
    <property type="molecule type" value="Genomic_DNA"/>
</dbReference>